<keyword evidence="2" id="KW-1003">Cell membrane</keyword>
<dbReference type="InterPro" id="IPR010574">
    <property type="entry name" value="Ala_export_AlaE"/>
</dbReference>
<dbReference type="GO" id="GO:0016020">
    <property type="term" value="C:membrane"/>
    <property type="evidence" value="ECO:0007669"/>
    <property type="project" value="InterPro"/>
</dbReference>
<evidence type="ECO:0000256" key="6">
    <source>
        <dbReference type="ARBA" id="ARBA00022989"/>
    </source>
</evidence>
<reference evidence="9" key="1">
    <citation type="submission" date="2021-04" db="EMBL/GenBank/DDBJ databases">
        <title>Devosia litorisediminis sp. nov., isolated from a sand dune.</title>
        <authorList>
            <person name="Park S."/>
            <person name="Yoon J.-H."/>
        </authorList>
    </citation>
    <scope>NUCLEOTIDE SEQUENCE</scope>
    <source>
        <strain evidence="9">BSSL-BM10</strain>
    </source>
</reference>
<keyword evidence="5" id="KW-0029">Amino-acid transport</keyword>
<evidence type="ECO:0000313" key="10">
    <source>
        <dbReference type="Proteomes" id="UP000678281"/>
    </source>
</evidence>
<dbReference type="RefSeq" id="WP_212659894.1">
    <property type="nucleotide sequence ID" value="NZ_JAGXTP010000003.1"/>
</dbReference>
<keyword evidence="4 8" id="KW-0812">Transmembrane</keyword>
<feature type="transmembrane region" description="Helical" evidence="8">
    <location>
        <begin position="101"/>
        <end position="123"/>
    </location>
</feature>
<protein>
    <submittedName>
        <fullName evidence="9">L-alanine exporter AlaE</fullName>
    </submittedName>
</protein>
<evidence type="ECO:0000256" key="7">
    <source>
        <dbReference type="ARBA" id="ARBA00023136"/>
    </source>
</evidence>
<accession>A0A942I6F5</accession>
<keyword evidence="10" id="KW-1185">Reference proteome</keyword>
<keyword evidence="1" id="KW-0813">Transport</keyword>
<organism evidence="9 10">
    <name type="scientific">Devosia litorisediminis</name>
    <dbReference type="NCBI Taxonomy" id="2829817"/>
    <lineage>
        <taxon>Bacteria</taxon>
        <taxon>Pseudomonadati</taxon>
        <taxon>Pseudomonadota</taxon>
        <taxon>Alphaproteobacteria</taxon>
        <taxon>Hyphomicrobiales</taxon>
        <taxon>Devosiaceae</taxon>
        <taxon>Devosia</taxon>
    </lineage>
</organism>
<evidence type="ECO:0000256" key="5">
    <source>
        <dbReference type="ARBA" id="ARBA00022970"/>
    </source>
</evidence>
<feature type="transmembrane region" description="Helical" evidence="8">
    <location>
        <begin position="76"/>
        <end position="95"/>
    </location>
</feature>
<comment type="caution">
    <text evidence="9">The sequence shown here is derived from an EMBL/GenBank/DDBJ whole genome shotgun (WGS) entry which is preliminary data.</text>
</comment>
<evidence type="ECO:0000256" key="8">
    <source>
        <dbReference type="SAM" id="Phobius"/>
    </source>
</evidence>
<name>A0A942I6F5_9HYPH</name>
<dbReference type="GO" id="GO:0034639">
    <property type="term" value="F:L-amino acid efflux transmembrane transporter activity"/>
    <property type="evidence" value="ECO:0007669"/>
    <property type="project" value="InterPro"/>
</dbReference>
<keyword evidence="7 8" id="KW-0472">Membrane</keyword>
<keyword evidence="6 8" id="KW-1133">Transmembrane helix</keyword>
<evidence type="ECO:0000256" key="4">
    <source>
        <dbReference type="ARBA" id="ARBA00022692"/>
    </source>
</evidence>
<feature type="transmembrane region" description="Helical" evidence="8">
    <location>
        <begin position="36"/>
        <end position="55"/>
    </location>
</feature>
<dbReference type="AlphaFoldDB" id="A0A942I6F5"/>
<dbReference type="EMBL" id="JAGXTP010000003">
    <property type="protein sequence ID" value="MBS3850266.1"/>
    <property type="molecule type" value="Genomic_DNA"/>
</dbReference>
<evidence type="ECO:0000313" key="9">
    <source>
        <dbReference type="EMBL" id="MBS3850266.1"/>
    </source>
</evidence>
<sequence>MRLFIVDTLATIIFFTIIATFTELVIAGMAPGQVLITRAIMVVMMALTGRLYAAWRDWVFARMLPRRRIGRAVVDVVAFMAFQVPLYAATLALAGADPGKIITALGSATLFMLTLSRPFGLFLEWVRRLTHVVMPAQR</sequence>
<evidence type="ECO:0000256" key="1">
    <source>
        <dbReference type="ARBA" id="ARBA00022448"/>
    </source>
</evidence>
<keyword evidence="3" id="KW-0997">Cell inner membrane</keyword>
<feature type="transmembrane region" description="Helical" evidence="8">
    <location>
        <begin position="12"/>
        <end position="30"/>
    </location>
</feature>
<evidence type="ECO:0000256" key="2">
    <source>
        <dbReference type="ARBA" id="ARBA00022475"/>
    </source>
</evidence>
<dbReference type="Pfam" id="PF06610">
    <property type="entry name" value="AlaE"/>
    <property type="match status" value="1"/>
</dbReference>
<proteinExistence type="predicted"/>
<evidence type="ECO:0000256" key="3">
    <source>
        <dbReference type="ARBA" id="ARBA00022519"/>
    </source>
</evidence>
<dbReference type="Proteomes" id="UP000678281">
    <property type="component" value="Unassembled WGS sequence"/>
</dbReference>
<gene>
    <name evidence="9" type="primary">alaE</name>
    <name evidence="9" type="ORF">KD146_16320</name>
</gene>